<evidence type="ECO:0000256" key="4">
    <source>
        <dbReference type="PROSITE-ProRule" id="PRU00050"/>
    </source>
</evidence>
<evidence type="ECO:0000259" key="5">
    <source>
        <dbReference type="PROSITE" id="PS50122"/>
    </source>
</evidence>
<dbReference type="eggNOG" id="COG2201">
    <property type="taxonomic scope" value="Bacteria"/>
</dbReference>
<feature type="active site" evidence="4">
    <location>
        <position position="127"/>
    </location>
</feature>
<feature type="active site" evidence="4">
    <location>
        <position position="154"/>
    </location>
</feature>
<keyword evidence="1 4" id="KW-0378">Hydrolase</keyword>
<dbReference type="Gene3D" id="3.40.50.180">
    <property type="entry name" value="Methylesterase CheB, C-terminal domain"/>
    <property type="match status" value="1"/>
</dbReference>
<accession>K4KMV2</accession>
<dbReference type="HOGENOM" id="CLU_064504_0_0_6"/>
<dbReference type="GO" id="GO:0008984">
    <property type="term" value="F:protein-glutamate methylesterase activity"/>
    <property type="evidence" value="ECO:0007669"/>
    <property type="project" value="UniProtKB-EC"/>
</dbReference>
<dbReference type="Pfam" id="PF01339">
    <property type="entry name" value="CheB_methylest"/>
    <property type="match status" value="1"/>
</dbReference>
<dbReference type="EMBL" id="CP003746">
    <property type="protein sequence ID" value="AFU99423.1"/>
    <property type="molecule type" value="Genomic_DNA"/>
</dbReference>
<feature type="domain" description="CheB-type methylesterase" evidence="5">
    <location>
        <begin position="115"/>
        <end position="305"/>
    </location>
</feature>
<dbReference type="GO" id="GO:0006935">
    <property type="term" value="P:chemotaxis"/>
    <property type="evidence" value="ECO:0007669"/>
    <property type="project" value="UniProtKB-UniRule"/>
</dbReference>
<evidence type="ECO:0000256" key="1">
    <source>
        <dbReference type="ARBA" id="ARBA00022801"/>
    </source>
</evidence>
<dbReference type="PANTHER" id="PTHR42872">
    <property type="entry name" value="PROTEIN-GLUTAMATE METHYLESTERASE/PROTEIN-GLUTAMINE GLUTAMINASE"/>
    <property type="match status" value="1"/>
</dbReference>
<dbReference type="EC" id="3.1.1.61" evidence="2"/>
<dbReference type="PROSITE" id="PS50122">
    <property type="entry name" value="CHEB"/>
    <property type="match status" value="1"/>
</dbReference>
<evidence type="ECO:0000313" key="6">
    <source>
        <dbReference type="EMBL" id="AFU99423.1"/>
    </source>
</evidence>
<protein>
    <recommendedName>
        <fullName evidence="2">protein-glutamate methylesterase</fullName>
        <ecNumber evidence="2">3.1.1.61</ecNumber>
    </recommendedName>
</protein>
<dbReference type="AlphaFoldDB" id="K4KMV2"/>
<gene>
    <name evidence="6" type="ordered locus">M5M_11230</name>
</gene>
<evidence type="ECO:0000256" key="3">
    <source>
        <dbReference type="ARBA" id="ARBA00048267"/>
    </source>
</evidence>
<feature type="active site" evidence="4">
    <location>
        <position position="247"/>
    </location>
</feature>
<evidence type="ECO:0000256" key="2">
    <source>
        <dbReference type="ARBA" id="ARBA00039140"/>
    </source>
</evidence>
<keyword evidence="4" id="KW-0145">Chemotaxis</keyword>
<keyword evidence="7" id="KW-1185">Reference proteome</keyword>
<dbReference type="GO" id="GO:0005737">
    <property type="term" value="C:cytoplasm"/>
    <property type="evidence" value="ECO:0007669"/>
    <property type="project" value="InterPro"/>
</dbReference>
<evidence type="ECO:0000313" key="7">
    <source>
        <dbReference type="Proteomes" id="UP000000466"/>
    </source>
</evidence>
<dbReference type="STRING" id="1117647.M5M_11230"/>
<name>K4KMV2_SIMAS</name>
<proteinExistence type="predicted"/>
<dbReference type="GO" id="GO:0000156">
    <property type="term" value="F:phosphorelay response regulator activity"/>
    <property type="evidence" value="ECO:0007669"/>
    <property type="project" value="InterPro"/>
</dbReference>
<dbReference type="PANTHER" id="PTHR42872:SF6">
    <property type="entry name" value="PROTEIN-GLUTAMATE METHYLESTERASE_PROTEIN-GLUTAMINE GLUTAMINASE"/>
    <property type="match status" value="1"/>
</dbReference>
<dbReference type="SUPFAM" id="SSF52738">
    <property type="entry name" value="Methylesterase CheB, C-terminal domain"/>
    <property type="match status" value="1"/>
</dbReference>
<sequence>MKMDKPLRVGLLLDDMTLKVKYQQLIQMQMGQLAGAYDARADSMPDVEADAWLVVLGEALENPALDAWLENQKAPIIFDDALHCQDDNWQRRLEKKLYQLAGMVSLEASRQGGIANAVRAVWVLGASTGGPAAVKAFLQSVPQGLGIAFVYAQHIDQGFDVTLAQVISRGSAYGAVLAGHGGLLLPDSVTIVRPDRETEMLANGTLLVHPRGWAGPYSPAINQVVANVASVYGSRSGAIIFTGMGDDGKAGCRLMKQQGGEVWVQTPESCTVSSMPDEVISTGVISQMGTPEQLARAMHARYRAEQAG</sequence>
<dbReference type="KEGG" id="saga:M5M_11230"/>
<dbReference type="InterPro" id="IPR035909">
    <property type="entry name" value="CheB_C"/>
</dbReference>
<comment type="catalytic activity">
    <reaction evidence="3">
        <text>[protein]-L-glutamate 5-O-methyl ester + H2O = L-glutamyl-[protein] + methanol + H(+)</text>
        <dbReference type="Rhea" id="RHEA:23236"/>
        <dbReference type="Rhea" id="RHEA-COMP:10208"/>
        <dbReference type="Rhea" id="RHEA-COMP:10311"/>
        <dbReference type="ChEBI" id="CHEBI:15377"/>
        <dbReference type="ChEBI" id="CHEBI:15378"/>
        <dbReference type="ChEBI" id="CHEBI:17790"/>
        <dbReference type="ChEBI" id="CHEBI:29973"/>
        <dbReference type="ChEBI" id="CHEBI:82795"/>
        <dbReference type="EC" id="3.1.1.61"/>
    </reaction>
</comment>
<dbReference type="InterPro" id="IPR000673">
    <property type="entry name" value="Sig_transdc_resp-reg_Me-estase"/>
</dbReference>
<dbReference type="Proteomes" id="UP000000466">
    <property type="component" value="Chromosome"/>
</dbReference>
<reference evidence="6 7" key="1">
    <citation type="journal article" date="2013" name="Genome Announc.">
        <title>Complete genome sequence of Simiduia agarivorans SA1(T), a marine bacterium able to degrade a variety of polysaccharides.</title>
        <authorList>
            <person name="Lin S.Y."/>
            <person name="Shieh W.Y."/>
            <person name="Chen J.S."/>
            <person name="Tang S.L."/>
        </authorList>
    </citation>
    <scope>NUCLEOTIDE SEQUENCE [LARGE SCALE GENOMIC DNA]</scope>
    <source>
        <strain evidence="7">DSM 21679 / JCM 13881 / BCRC 17597 / SA1</strain>
    </source>
</reference>
<organism evidence="6 7">
    <name type="scientific">Simiduia agarivorans (strain DSM 21679 / JCM 13881 / BCRC 17597 / SA1)</name>
    <dbReference type="NCBI Taxonomy" id="1117647"/>
    <lineage>
        <taxon>Bacteria</taxon>
        <taxon>Pseudomonadati</taxon>
        <taxon>Pseudomonadota</taxon>
        <taxon>Gammaproteobacteria</taxon>
        <taxon>Cellvibrionales</taxon>
        <taxon>Cellvibrionaceae</taxon>
        <taxon>Simiduia</taxon>
    </lineage>
</organism>